<evidence type="ECO:0000256" key="2">
    <source>
        <dbReference type="ARBA" id="ARBA00022645"/>
    </source>
</evidence>
<dbReference type="Gene3D" id="3.50.30.60">
    <property type="entry name" value="LD-carboxypeptidase A C-terminal domain-like"/>
    <property type="match status" value="1"/>
</dbReference>
<dbReference type="PANTHER" id="PTHR30237:SF2">
    <property type="entry name" value="MUREIN TETRAPEPTIDE CARBOXYPEPTIDASE"/>
    <property type="match status" value="1"/>
</dbReference>
<evidence type="ECO:0000259" key="9">
    <source>
        <dbReference type="Pfam" id="PF17676"/>
    </source>
</evidence>
<evidence type="ECO:0000313" key="10">
    <source>
        <dbReference type="EMBL" id="MFO7193450.1"/>
    </source>
</evidence>
<dbReference type="CDD" id="cd07025">
    <property type="entry name" value="Peptidase_S66"/>
    <property type="match status" value="1"/>
</dbReference>
<dbReference type="Pfam" id="PF17676">
    <property type="entry name" value="Peptidase_S66C"/>
    <property type="match status" value="1"/>
</dbReference>
<keyword evidence="7" id="KW-0732">Signal</keyword>
<dbReference type="InterPro" id="IPR006311">
    <property type="entry name" value="TAT_signal"/>
</dbReference>
<dbReference type="InterPro" id="IPR003507">
    <property type="entry name" value="S66_fam"/>
</dbReference>
<dbReference type="Proteomes" id="UP000249324">
    <property type="component" value="Unassembled WGS sequence"/>
</dbReference>
<evidence type="ECO:0000256" key="1">
    <source>
        <dbReference type="ARBA" id="ARBA00010233"/>
    </source>
</evidence>
<keyword evidence="4" id="KW-0378">Hydrolase</keyword>
<dbReference type="AlphaFoldDB" id="A0ABD6FHE9"/>
<feature type="region of interest" description="Disordered" evidence="6">
    <location>
        <begin position="30"/>
        <end position="94"/>
    </location>
</feature>
<dbReference type="InterPro" id="IPR027461">
    <property type="entry name" value="Carboxypeptidase_A_C_sf"/>
</dbReference>
<evidence type="ECO:0000256" key="3">
    <source>
        <dbReference type="ARBA" id="ARBA00022670"/>
    </source>
</evidence>
<organism evidence="10 11">
    <name type="scientific">Thermocrispum agreste</name>
    <dbReference type="NCBI Taxonomy" id="37925"/>
    <lineage>
        <taxon>Bacteria</taxon>
        <taxon>Bacillati</taxon>
        <taxon>Actinomycetota</taxon>
        <taxon>Actinomycetes</taxon>
        <taxon>Pseudonocardiales</taxon>
        <taxon>Pseudonocardiaceae</taxon>
        <taxon>Thermocrispum</taxon>
    </lineage>
</organism>
<protein>
    <submittedName>
        <fullName evidence="10">LD-carboxypeptidase</fullName>
    </submittedName>
</protein>
<evidence type="ECO:0000256" key="6">
    <source>
        <dbReference type="SAM" id="MobiDB-lite"/>
    </source>
</evidence>
<evidence type="ECO:0000259" key="8">
    <source>
        <dbReference type="Pfam" id="PF02016"/>
    </source>
</evidence>
<gene>
    <name evidence="10" type="ORF">DIU77_014510</name>
</gene>
<feature type="chain" id="PRO_5044790137" evidence="7">
    <location>
        <begin position="33"/>
        <end position="380"/>
    </location>
</feature>
<dbReference type="PANTHER" id="PTHR30237">
    <property type="entry name" value="MURAMOYLTETRAPEPTIDE CARBOXYPEPTIDASE"/>
    <property type="match status" value="1"/>
</dbReference>
<dbReference type="InterPro" id="IPR027478">
    <property type="entry name" value="LdcA_N"/>
</dbReference>
<dbReference type="PROSITE" id="PS51257">
    <property type="entry name" value="PROKAR_LIPOPROTEIN"/>
    <property type="match status" value="1"/>
</dbReference>
<evidence type="ECO:0000256" key="7">
    <source>
        <dbReference type="SAM" id="SignalP"/>
    </source>
</evidence>
<keyword evidence="3" id="KW-0645">Protease</keyword>
<dbReference type="InterPro" id="IPR040921">
    <property type="entry name" value="Peptidase_S66C"/>
</dbReference>
<comment type="caution">
    <text evidence="10">The sequence shown here is derived from an EMBL/GenBank/DDBJ whole genome shotgun (WGS) entry which is preliminary data.</text>
</comment>
<dbReference type="EMBL" id="QGUI02000215">
    <property type="protein sequence ID" value="MFO7193450.1"/>
    <property type="molecule type" value="Genomic_DNA"/>
</dbReference>
<evidence type="ECO:0000313" key="11">
    <source>
        <dbReference type="Proteomes" id="UP000249324"/>
    </source>
</evidence>
<feature type="domain" description="LD-carboxypeptidase N-terminal" evidence="8">
    <location>
        <begin position="86"/>
        <end position="202"/>
    </location>
</feature>
<keyword evidence="2" id="KW-0121">Carboxypeptidase</keyword>
<reference evidence="10 11" key="1">
    <citation type="journal article" date="2021" name="BMC Genomics">
        <title>Genome-resolved metagenome and metatranscriptome analyses of thermophilic composting reveal key bacterial players and their metabolic interactions.</title>
        <authorList>
            <person name="Braga L.P.P."/>
            <person name="Pereira R.V."/>
            <person name="Martins L.F."/>
            <person name="Moura L.M.S."/>
            <person name="Sanchez F.B."/>
            <person name="Patane J.S.L."/>
            <person name="da Silva A.M."/>
            <person name="Setubal J.C."/>
        </authorList>
    </citation>
    <scope>NUCLEOTIDE SEQUENCE [LARGE SCALE GENOMIC DNA]</scope>
    <source>
        <strain evidence="10">ZC4RG45</strain>
    </source>
</reference>
<accession>A0ABD6FHE9</accession>
<dbReference type="Pfam" id="PF02016">
    <property type="entry name" value="Peptidase_S66"/>
    <property type="match status" value="1"/>
</dbReference>
<evidence type="ECO:0000256" key="4">
    <source>
        <dbReference type="ARBA" id="ARBA00022801"/>
    </source>
</evidence>
<comment type="similarity">
    <text evidence="1">Belongs to the peptidase S66 family.</text>
</comment>
<feature type="domain" description="LD-carboxypeptidase C-terminal" evidence="9">
    <location>
        <begin position="250"/>
        <end position="364"/>
    </location>
</feature>
<feature type="signal peptide" evidence="7">
    <location>
        <begin position="1"/>
        <end position="32"/>
    </location>
</feature>
<dbReference type="GO" id="GO:0006508">
    <property type="term" value="P:proteolysis"/>
    <property type="evidence" value="ECO:0007669"/>
    <property type="project" value="UniProtKB-KW"/>
</dbReference>
<dbReference type="PROSITE" id="PS51318">
    <property type="entry name" value="TAT"/>
    <property type="match status" value="1"/>
</dbReference>
<dbReference type="InterPro" id="IPR029062">
    <property type="entry name" value="Class_I_gatase-like"/>
</dbReference>
<proteinExistence type="inferred from homology"/>
<dbReference type="InterPro" id="IPR040449">
    <property type="entry name" value="Peptidase_S66_N"/>
</dbReference>
<feature type="compositionally biased region" description="Basic residues" evidence="6">
    <location>
        <begin position="61"/>
        <end position="80"/>
    </location>
</feature>
<evidence type="ECO:0000256" key="5">
    <source>
        <dbReference type="ARBA" id="ARBA00022825"/>
    </source>
</evidence>
<dbReference type="SUPFAM" id="SSF52317">
    <property type="entry name" value="Class I glutamine amidotransferase-like"/>
    <property type="match status" value="1"/>
</dbReference>
<dbReference type="SUPFAM" id="SSF141986">
    <property type="entry name" value="LD-carboxypeptidase A C-terminal domain-like"/>
    <property type="match status" value="1"/>
</dbReference>
<dbReference type="GO" id="GO:0004180">
    <property type="term" value="F:carboxypeptidase activity"/>
    <property type="evidence" value="ECO:0007669"/>
    <property type="project" value="UniProtKB-KW"/>
</dbReference>
<sequence length="380" mass="40219">MTSSRDGTFDRRRLLGTSLAAAAAMATSCATAVTARPEAGPRTPPPAQDVSSSMADEHTARRPVGKNRKPVVKSLRPRKLRPGDKVRVVAPGSTPDKDALERGIAILRSWGLTVELGKHVFDKYGYLAGKDEDRLADLNAALGDPEVRGVFTARGGYGCQRIADGIDVSALRHDPKVLVGFSDITSLQASLWASTRLATIHGPMVTWNADRVGQESADALRAAVMTSEKVRLRRDPNEPTAQVMVPGKASGVVLGGNLTLVASSIGTRDELDLEGAIFFFEEVGEENYRIDRMLTQLMRSGGLRKVAGVVVGQVTDSKHDAGEWDAVGVLKDRLGALGVPVLGGLKLGHGTGQLTIPLGVRATMDAEAGTLVVDSAVSDD</sequence>
<keyword evidence="5" id="KW-0720">Serine protease</keyword>
<dbReference type="GO" id="GO:0008236">
    <property type="term" value="F:serine-type peptidase activity"/>
    <property type="evidence" value="ECO:0007669"/>
    <property type="project" value="UniProtKB-KW"/>
</dbReference>
<name>A0ABD6FHE9_9PSEU</name>
<dbReference type="Gene3D" id="3.40.50.10740">
    <property type="entry name" value="Class I glutamine amidotransferase-like"/>
    <property type="match status" value="1"/>
</dbReference>